<name>A0A8W8M4S8_MAGGI</name>
<dbReference type="Proteomes" id="UP000005408">
    <property type="component" value="Unassembled WGS sequence"/>
</dbReference>
<reference evidence="1" key="1">
    <citation type="submission" date="2022-08" db="UniProtKB">
        <authorList>
            <consortium name="EnsemblMetazoa"/>
        </authorList>
    </citation>
    <scope>IDENTIFICATION</scope>
    <source>
        <strain evidence="1">05x7-T-G4-1.051#20</strain>
    </source>
</reference>
<evidence type="ECO:0000313" key="1">
    <source>
        <dbReference type="EnsemblMetazoa" id="G31707.1:cds"/>
    </source>
</evidence>
<dbReference type="AlphaFoldDB" id="A0A8W8M4S8"/>
<proteinExistence type="predicted"/>
<keyword evidence="2" id="KW-1185">Reference proteome</keyword>
<dbReference type="EnsemblMetazoa" id="G31707.1">
    <property type="protein sequence ID" value="G31707.1:cds"/>
    <property type="gene ID" value="G31707"/>
</dbReference>
<evidence type="ECO:0000313" key="2">
    <source>
        <dbReference type="Proteomes" id="UP000005408"/>
    </source>
</evidence>
<organism evidence="1 2">
    <name type="scientific">Magallana gigas</name>
    <name type="common">Pacific oyster</name>
    <name type="synonym">Crassostrea gigas</name>
    <dbReference type="NCBI Taxonomy" id="29159"/>
    <lineage>
        <taxon>Eukaryota</taxon>
        <taxon>Metazoa</taxon>
        <taxon>Spiralia</taxon>
        <taxon>Lophotrochozoa</taxon>
        <taxon>Mollusca</taxon>
        <taxon>Bivalvia</taxon>
        <taxon>Autobranchia</taxon>
        <taxon>Pteriomorphia</taxon>
        <taxon>Ostreida</taxon>
        <taxon>Ostreoidea</taxon>
        <taxon>Ostreidae</taxon>
        <taxon>Magallana</taxon>
    </lineage>
</organism>
<protein>
    <submittedName>
        <fullName evidence="1">Uncharacterized protein</fullName>
    </submittedName>
</protein>
<sequence>MICNCIAKYCDPVNGCERSTTDWDSKMLTTDLLESEDIVAKICKKGYNGTNCETRCLYPSYGLGCQNQCNCIDKDCDHVSGCMQSAKDHPTSIDFQHITAMDEYMESEYNIINCKEKLL</sequence>
<accession>A0A8W8M4S8</accession>
<dbReference type="Gene3D" id="2.170.300.10">
    <property type="entry name" value="Tie2 ligand-binding domain superfamily"/>
    <property type="match status" value="1"/>
</dbReference>